<dbReference type="HOGENOM" id="CLU_054974_3_1_5"/>
<feature type="domain" description="Glutamine amidotransferase" evidence="1">
    <location>
        <begin position="61"/>
        <end position="192"/>
    </location>
</feature>
<dbReference type="PANTHER" id="PTHR42695:SF5">
    <property type="entry name" value="GLUTAMINE AMIDOTRANSFERASE YLR126C-RELATED"/>
    <property type="match status" value="1"/>
</dbReference>
<keyword evidence="2" id="KW-0315">Glutamine amidotransferase</keyword>
<evidence type="ECO:0000313" key="3">
    <source>
        <dbReference type="Proteomes" id="UP000001399"/>
    </source>
</evidence>
<sequence length="257" mass="28404">MSELLSFTGSPASAQRSKEPILVVMHRRESQPGAVGQVLRAHGHALDIRRPRFGDPLPASLDGYAGAIVFGGPMSANDPDDYIRREIDWIGVPLSEGKPFLGICLGAQMLAKQLGAEVRPHPAGHLEAGWEPIHPHDQTLGPWPSHVYHWHFEGFSLCRDSVRLAAGDVFENQAFRHGRNAFGLQFHPEITLAMIHGWTVRGAAKLAHPGAQKAHRHVESHAMHGARLRAWTTHFMDAWLKSADRRDAVPEDLQRAA</sequence>
<dbReference type="eggNOG" id="COG0518">
    <property type="taxonomic scope" value="Bacteria"/>
</dbReference>
<dbReference type="Gene3D" id="3.40.50.880">
    <property type="match status" value="1"/>
</dbReference>
<dbReference type="OrthoDB" id="9794816at2"/>
<dbReference type="CDD" id="cd01741">
    <property type="entry name" value="GATase1_1"/>
    <property type="match status" value="1"/>
</dbReference>
<dbReference type="Pfam" id="PF00117">
    <property type="entry name" value="GATase"/>
    <property type="match status" value="1"/>
</dbReference>
<dbReference type="AlphaFoldDB" id="E3I452"/>
<organism evidence="2 3">
    <name type="scientific">Rhodomicrobium vannielii (strain ATCC 17100 / DSM 162 / LMG 4299 / NCIMB 10020 / ATH 3.1.1)</name>
    <dbReference type="NCBI Taxonomy" id="648757"/>
    <lineage>
        <taxon>Bacteria</taxon>
        <taxon>Pseudomonadati</taxon>
        <taxon>Pseudomonadota</taxon>
        <taxon>Alphaproteobacteria</taxon>
        <taxon>Hyphomicrobiales</taxon>
        <taxon>Hyphomicrobiaceae</taxon>
        <taxon>Rhodomicrobium</taxon>
    </lineage>
</organism>
<dbReference type="GO" id="GO:0016740">
    <property type="term" value="F:transferase activity"/>
    <property type="evidence" value="ECO:0007669"/>
    <property type="project" value="UniProtKB-KW"/>
</dbReference>
<dbReference type="InterPro" id="IPR017926">
    <property type="entry name" value="GATASE"/>
</dbReference>
<keyword evidence="3" id="KW-1185">Reference proteome</keyword>
<dbReference type="PANTHER" id="PTHR42695">
    <property type="entry name" value="GLUTAMINE AMIDOTRANSFERASE YLR126C-RELATED"/>
    <property type="match status" value="1"/>
</dbReference>
<protein>
    <submittedName>
        <fullName evidence="2">Glutamine amidotransferase class-I</fullName>
    </submittedName>
</protein>
<dbReference type="Proteomes" id="UP000001399">
    <property type="component" value="Chromosome"/>
</dbReference>
<evidence type="ECO:0000313" key="2">
    <source>
        <dbReference type="EMBL" id="ADP72701.1"/>
    </source>
</evidence>
<dbReference type="SUPFAM" id="SSF52317">
    <property type="entry name" value="Class I glutamine amidotransferase-like"/>
    <property type="match status" value="1"/>
</dbReference>
<evidence type="ECO:0000259" key="1">
    <source>
        <dbReference type="Pfam" id="PF00117"/>
    </source>
</evidence>
<reference evidence="3" key="1">
    <citation type="journal article" date="2011" name="J. Bacteriol.">
        <title>Genome sequences of eight morphologically diverse alphaproteobacteria.</title>
        <authorList>
            <consortium name="US DOE Joint Genome Institute"/>
            <person name="Brown P.J."/>
            <person name="Kysela D.T."/>
            <person name="Buechlein A."/>
            <person name="Hemmerich C."/>
            <person name="Brun Y.V."/>
        </authorList>
    </citation>
    <scope>NUCLEOTIDE SEQUENCE [LARGE SCALE GENOMIC DNA]</scope>
    <source>
        <strain evidence="3">ATCC 17100 / ATH 3.1.1 / DSM 162 / LMG 4299</strain>
    </source>
</reference>
<name>E3I452_RHOVT</name>
<dbReference type="EMBL" id="CP002292">
    <property type="protein sequence ID" value="ADP72701.1"/>
    <property type="molecule type" value="Genomic_DNA"/>
</dbReference>
<proteinExistence type="predicted"/>
<dbReference type="STRING" id="648757.Rvan_3521"/>
<dbReference type="KEGG" id="rva:Rvan_3521"/>
<dbReference type="InterPro" id="IPR029062">
    <property type="entry name" value="Class_I_gatase-like"/>
</dbReference>
<keyword evidence="2" id="KW-0808">Transferase</keyword>
<dbReference type="PROSITE" id="PS51273">
    <property type="entry name" value="GATASE_TYPE_1"/>
    <property type="match status" value="1"/>
</dbReference>
<dbReference type="InterPro" id="IPR044992">
    <property type="entry name" value="ChyE-like"/>
</dbReference>
<dbReference type="GO" id="GO:0005829">
    <property type="term" value="C:cytosol"/>
    <property type="evidence" value="ECO:0007669"/>
    <property type="project" value="TreeGrafter"/>
</dbReference>
<accession>E3I452</accession>
<dbReference type="NCBIfam" id="NF005072">
    <property type="entry name" value="PRK06490.1"/>
    <property type="match status" value="1"/>
</dbReference>
<gene>
    <name evidence="2" type="ordered locus">Rvan_3521</name>
</gene>
<dbReference type="RefSeq" id="WP_013421059.1">
    <property type="nucleotide sequence ID" value="NC_014664.1"/>
</dbReference>